<dbReference type="GO" id="GO:0016791">
    <property type="term" value="F:phosphatase activity"/>
    <property type="evidence" value="ECO:0007669"/>
    <property type="project" value="TreeGrafter"/>
</dbReference>
<dbReference type="RefSeq" id="WP_076402038.1">
    <property type="nucleotide sequence ID" value="NZ_FTOA01000011.1"/>
</dbReference>
<dbReference type="InterPro" id="IPR029052">
    <property type="entry name" value="Metallo-depent_PP-like"/>
</dbReference>
<dbReference type="STRING" id="80876.SAMN05421779_11131"/>
<dbReference type="PANTHER" id="PTHR42850">
    <property type="entry name" value="METALLOPHOSPHOESTERASE"/>
    <property type="match status" value="1"/>
</dbReference>
<accession>A0A1N7Q7F0</accession>
<evidence type="ECO:0000259" key="1">
    <source>
        <dbReference type="Pfam" id="PF00149"/>
    </source>
</evidence>
<evidence type="ECO:0000313" key="2">
    <source>
        <dbReference type="EMBL" id="SIT18507.1"/>
    </source>
</evidence>
<dbReference type="OrthoDB" id="9807890at2"/>
<dbReference type="AlphaFoldDB" id="A0A1N7Q7F0"/>
<dbReference type="PANTHER" id="PTHR42850:SF4">
    <property type="entry name" value="ZINC-DEPENDENT ENDOPOLYPHOSPHATASE"/>
    <property type="match status" value="1"/>
</dbReference>
<dbReference type="InterPro" id="IPR050126">
    <property type="entry name" value="Ap4A_hydrolase"/>
</dbReference>
<dbReference type="GO" id="GO:0110154">
    <property type="term" value="P:RNA decapping"/>
    <property type="evidence" value="ECO:0007669"/>
    <property type="project" value="TreeGrafter"/>
</dbReference>
<feature type="domain" description="Calcineurin-like phosphoesterase" evidence="1">
    <location>
        <begin position="34"/>
        <end position="216"/>
    </location>
</feature>
<reference evidence="2 3" key="1">
    <citation type="submission" date="2017-01" db="EMBL/GenBank/DDBJ databases">
        <authorList>
            <person name="Mah S.A."/>
            <person name="Swanson W.J."/>
            <person name="Moy G.W."/>
            <person name="Vacquier V.D."/>
        </authorList>
    </citation>
    <scope>NUCLEOTIDE SEQUENCE [LARGE SCALE GENOMIC DNA]</scope>
    <source>
        <strain evidence="2 3">DSM 11589</strain>
    </source>
</reference>
<dbReference type="Proteomes" id="UP000185678">
    <property type="component" value="Unassembled WGS sequence"/>
</dbReference>
<evidence type="ECO:0000313" key="3">
    <source>
        <dbReference type="Proteomes" id="UP000185678"/>
    </source>
</evidence>
<keyword evidence="3" id="KW-1185">Reference proteome</keyword>
<name>A0A1N7Q7F0_9PROT</name>
<proteinExistence type="predicted"/>
<organism evidence="2 3">
    <name type="scientific">Insolitispirillum peregrinum</name>
    <dbReference type="NCBI Taxonomy" id="80876"/>
    <lineage>
        <taxon>Bacteria</taxon>
        <taxon>Pseudomonadati</taxon>
        <taxon>Pseudomonadota</taxon>
        <taxon>Alphaproteobacteria</taxon>
        <taxon>Rhodospirillales</taxon>
        <taxon>Novispirillaceae</taxon>
        <taxon>Insolitispirillum</taxon>
    </lineage>
</organism>
<dbReference type="GO" id="GO:0005737">
    <property type="term" value="C:cytoplasm"/>
    <property type="evidence" value="ECO:0007669"/>
    <property type="project" value="TreeGrafter"/>
</dbReference>
<dbReference type="CDD" id="cd00144">
    <property type="entry name" value="MPP_PPP_family"/>
    <property type="match status" value="1"/>
</dbReference>
<dbReference type="GO" id="GO:0008803">
    <property type="term" value="F:bis(5'-nucleosyl)-tetraphosphatase (symmetrical) activity"/>
    <property type="evidence" value="ECO:0007669"/>
    <property type="project" value="TreeGrafter"/>
</dbReference>
<gene>
    <name evidence="2" type="ORF">SAMN05421779_11131</name>
</gene>
<protein>
    <submittedName>
        <fullName evidence="2">Serine/threonine protein phosphatase 1</fullName>
    </submittedName>
</protein>
<sequence length="271" mass="30450">MLSFLKRFLSPSASADPATIPESHQVYAPRKTTLYAFGDIHGQIRQLQQAIDSIVKYAEDDRSAHYRSKVVFLGDYVDRGEDSRAVLDGLMRLPTIHPQIDWIFLAGNHEVVMQGFLTAPQDHLLWLEYGGCETLASYGVAPPASNAHRDLMVARDAFARALPPAHLAFLQSMPIRHLAGDYLFVHAGLRPGIPLDRQSQEDMQWIRGDFLEQPYWHGKCVVHGHTIEAQPTVLPWRIGLDTGAYSGSPLSGIRLRDNQREVLSFPCLRPF</sequence>
<dbReference type="SUPFAM" id="SSF56300">
    <property type="entry name" value="Metallo-dependent phosphatases"/>
    <property type="match status" value="1"/>
</dbReference>
<dbReference type="Gene3D" id="3.60.21.10">
    <property type="match status" value="1"/>
</dbReference>
<dbReference type="Pfam" id="PF00149">
    <property type="entry name" value="Metallophos"/>
    <property type="match status" value="1"/>
</dbReference>
<dbReference type="InterPro" id="IPR004843">
    <property type="entry name" value="Calcineurin-like_PHP"/>
</dbReference>
<dbReference type="EMBL" id="FTOA01000011">
    <property type="protein sequence ID" value="SIT18507.1"/>
    <property type="molecule type" value="Genomic_DNA"/>
</dbReference>